<dbReference type="InterPro" id="IPR051043">
    <property type="entry name" value="Sulfatase_Mod_Factor_Kinase"/>
</dbReference>
<dbReference type="InterPro" id="IPR016187">
    <property type="entry name" value="CTDL_fold"/>
</dbReference>
<dbReference type="SUPFAM" id="SSF56436">
    <property type="entry name" value="C-type lectin-like"/>
    <property type="match status" value="1"/>
</dbReference>
<protein>
    <submittedName>
        <fullName evidence="2">SUMF1/EgtB/PvdO family nonheme iron enzyme</fullName>
    </submittedName>
</protein>
<feature type="non-terminal residue" evidence="2">
    <location>
        <position position="1"/>
    </location>
</feature>
<dbReference type="InterPro" id="IPR005532">
    <property type="entry name" value="SUMF_dom"/>
</dbReference>
<sequence length="100" mass="11388">PLGAYPAGASFYGAEQMVGDVWEWTSSGFLPYPGFRSFPYREYSEVFFGGDYRVLRGGSWAADPAAVRTTFRNWDHPIRRQIFTGFRCARSVAATRPEHR</sequence>
<dbReference type="EMBL" id="JBHTHX010003391">
    <property type="protein sequence ID" value="MFD0891682.1"/>
    <property type="molecule type" value="Genomic_DNA"/>
</dbReference>
<dbReference type="PANTHER" id="PTHR23150">
    <property type="entry name" value="SULFATASE MODIFYING FACTOR 1, 2"/>
    <property type="match status" value="1"/>
</dbReference>
<evidence type="ECO:0000313" key="2">
    <source>
        <dbReference type="EMBL" id="MFD0891682.1"/>
    </source>
</evidence>
<organism evidence="2 3">
    <name type="scientific">Streptosporangium algeriense</name>
    <dbReference type="NCBI Taxonomy" id="1682748"/>
    <lineage>
        <taxon>Bacteria</taxon>
        <taxon>Bacillati</taxon>
        <taxon>Actinomycetota</taxon>
        <taxon>Actinomycetes</taxon>
        <taxon>Streptosporangiales</taxon>
        <taxon>Streptosporangiaceae</taxon>
        <taxon>Streptosporangium</taxon>
    </lineage>
</organism>
<feature type="domain" description="Sulfatase-modifying factor enzyme-like" evidence="1">
    <location>
        <begin position="1"/>
        <end position="90"/>
    </location>
</feature>
<reference evidence="3" key="1">
    <citation type="journal article" date="2019" name="Int. J. Syst. Evol. Microbiol.">
        <title>The Global Catalogue of Microorganisms (GCM) 10K type strain sequencing project: providing services to taxonomists for standard genome sequencing and annotation.</title>
        <authorList>
            <consortium name="The Broad Institute Genomics Platform"/>
            <consortium name="The Broad Institute Genome Sequencing Center for Infectious Disease"/>
            <person name="Wu L."/>
            <person name="Ma J."/>
        </authorList>
    </citation>
    <scope>NUCLEOTIDE SEQUENCE [LARGE SCALE GENOMIC DNA]</scope>
    <source>
        <strain evidence="3">CCUG 62974</strain>
    </source>
</reference>
<dbReference type="PANTHER" id="PTHR23150:SF36">
    <property type="entry name" value="HERCYNINE OXYGENASE"/>
    <property type="match status" value="1"/>
</dbReference>
<gene>
    <name evidence="2" type="ORF">ACFQ08_44635</name>
</gene>
<dbReference type="Pfam" id="PF03781">
    <property type="entry name" value="FGE-sulfatase"/>
    <property type="match status" value="1"/>
</dbReference>
<name>A0ABW3E991_9ACTN</name>
<proteinExistence type="predicted"/>
<dbReference type="Gene3D" id="3.90.1580.10">
    <property type="entry name" value="paralog of FGE (formylglycine-generating enzyme)"/>
    <property type="match status" value="1"/>
</dbReference>
<evidence type="ECO:0000259" key="1">
    <source>
        <dbReference type="Pfam" id="PF03781"/>
    </source>
</evidence>
<keyword evidence="3" id="KW-1185">Reference proteome</keyword>
<dbReference type="Proteomes" id="UP001597024">
    <property type="component" value="Unassembled WGS sequence"/>
</dbReference>
<dbReference type="InterPro" id="IPR042095">
    <property type="entry name" value="SUMF_sf"/>
</dbReference>
<comment type="caution">
    <text evidence="2">The sequence shown here is derived from an EMBL/GenBank/DDBJ whole genome shotgun (WGS) entry which is preliminary data.</text>
</comment>
<accession>A0ABW3E991</accession>
<evidence type="ECO:0000313" key="3">
    <source>
        <dbReference type="Proteomes" id="UP001597024"/>
    </source>
</evidence>